<evidence type="ECO:0000256" key="8">
    <source>
        <dbReference type="SAM" id="SignalP"/>
    </source>
</evidence>
<evidence type="ECO:0000256" key="5">
    <source>
        <dbReference type="ARBA" id="ARBA00023098"/>
    </source>
</evidence>
<dbReference type="SUPFAM" id="SSF53474">
    <property type="entry name" value="alpha/beta-Hydrolases"/>
    <property type="match status" value="1"/>
</dbReference>
<evidence type="ECO:0000256" key="1">
    <source>
        <dbReference type="ARBA" id="ARBA00010701"/>
    </source>
</evidence>
<evidence type="ECO:0000256" key="3">
    <source>
        <dbReference type="ARBA" id="ARBA00022801"/>
    </source>
</evidence>
<dbReference type="Gene3D" id="3.40.50.1820">
    <property type="entry name" value="alpha/beta hydrolase"/>
    <property type="match status" value="1"/>
</dbReference>
<feature type="domain" description="AB hydrolase-1" evidence="9">
    <location>
        <begin position="119"/>
        <end position="407"/>
    </location>
</feature>
<protein>
    <submittedName>
        <fullName evidence="10">Lipase 3</fullName>
    </submittedName>
</protein>
<dbReference type="GO" id="GO:0016788">
    <property type="term" value="F:hydrolase activity, acting on ester bonds"/>
    <property type="evidence" value="ECO:0007669"/>
    <property type="project" value="InterPro"/>
</dbReference>
<evidence type="ECO:0000313" key="11">
    <source>
        <dbReference type="Proteomes" id="UP000299102"/>
    </source>
</evidence>
<dbReference type="OrthoDB" id="9974421at2759"/>
<keyword evidence="11" id="KW-1185">Reference proteome</keyword>
<feature type="signal peptide" evidence="8">
    <location>
        <begin position="1"/>
        <end position="26"/>
    </location>
</feature>
<evidence type="ECO:0000256" key="7">
    <source>
        <dbReference type="PIRSR" id="PIRSR000862-1"/>
    </source>
</evidence>
<feature type="active site" description="Charge relay system" evidence="7">
    <location>
        <position position="386"/>
    </location>
</feature>
<name>A0A4C1VAY2_EUMVA</name>
<reference evidence="10 11" key="1">
    <citation type="journal article" date="2019" name="Commun. Biol.">
        <title>The bagworm genome reveals a unique fibroin gene that provides high tensile strength.</title>
        <authorList>
            <person name="Kono N."/>
            <person name="Nakamura H."/>
            <person name="Ohtoshi R."/>
            <person name="Tomita M."/>
            <person name="Numata K."/>
            <person name="Arakawa K."/>
        </authorList>
    </citation>
    <scope>NUCLEOTIDE SEQUENCE [LARGE SCALE GENOMIC DNA]</scope>
</reference>
<dbReference type="GO" id="GO:0016042">
    <property type="term" value="P:lipid catabolic process"/>
    <property type="evidence" value="ECO:0007669"/>
    <property type="project" value="UniProtKB-KW"/>
</dbReference>
<evidence type="ECO:0000256" key="4">
    <source>
        <dbReference type="ARBA" id="ARBA00022963"/>
    </source>
</evidence>
<dbReference type="AlphaFoldDB" id="A0A4C1VAY2"/>
<dbReference type="Proteomes" id="UP000299102">
    <property type="component" value="Unassembled WGS sequence"/>
</dbReference>
<keyword evidence="2 8" id="KW-0732">Signal</keyword>
<feature type="chain" id="PRO_5020041257" evidence="8">
    <location>
        <begin position="27"/>
        <end position="441"/>
    </location>
</feature>
<dbReference type="InterPro" id="IPR029058">
    <property type="entry name" value="AB_hydrolase_fold"/>
</dbReference>
<evidence type="ECO:0000313" key="10">
    <source>
        <dbReference type="EMBL" id="GBP35680.1"/>
    </source>
</evidence>
<proteinExistence type="inferred from homology"/>
<organism evidence="10 11">
    <name type="scientific">Eumeta variegata</name>
    <name type="common">Bagworm moth</name>
    <name type="synonym">Eumeta japonica</name>
    <dbReference type="NCBI Taxonomy" id="151549"/>
    <lineage>
        <taxon>Eukaryota</taxon>
        <taxon>Metazoa</taxon>
        <taxon>Ecdysozoa</taxon>
        <taxon>Arthropoda</taxon>
        <taxon>Hexapoda</taxon>
        <taxon>Insecta</taxon>
        <taxon>Pterygota</taxon>
        <taxon>Neoptera</taxon>
        <taxon>Endopterygota</taxon>
        <taxon>Lepidoptera</taxon>
        <taxon>Glossata</taxon>
        <taxon>Ditrysia</taxon>
        <taxon>Tineoidea</taxon>
        <taxon>Psychidae</taxon>
        <taxon>Oiketicinae</taxon>
        <taxon>Eumeta</taxon>
    </lineage>
</organism>
<dbReference type="Pfam" id="PF00561">
    <property type="entry name" value="Abhydrolase_1"/>
    <property type="match status" value="1"/>
</dbReference>
<keyword evidence="3" id="KW-0378">Hydrolase</keyword>
<dbReference type="STRING" id="151549.A0A4C1VAY2"/>
<comment type="similarity">
    <text evidence="1">Belongs to the AB hydrolase superfamily. Lipase family.</text>
</comment>
<keyword evidence="4" id="KW-0442">Lipid degradation</keyword>
<dbReference type="PIRSF" id="PIRSF000862">
    <property type="entry name" value="Steryl_ester_lip"/>
    <property type="match status" value="1"/>
</dbReference>
<sequence length="441" mass="50021">MPPIFSSQRFLLCLFIAYLLIEQHAARPVLYAALVDFTTWIDVIVGFVKQLPSIITENLTPDVIANILDAYVSSKDNEDIRLNITQLLLKYAHSVEEHRVRTEDGYILGLFHIPRNGSVVFLMHGMLGSSDDWVTAGSETGLAYLLSEAGYDVWLGNARGNKHSRRHIRLTPASEQFWDFTWDEIGRLDLPIMIDYVLKESNATQLKYIGHSQGTTTFFVMCSERPEYNEKVSLMVALSPVAWMSHVQSPLVQLVAPSGNLLYTVMQMFGHGEFLPENGVLSLMSRKICGQSTLAEILCNNVVFLICGFDLPQLNIINLPVIFSHTPSGAATKQLLHYGQGVLSGEFRQYDWGETGNFDHYGTREPPNYPVHKITAPVALFYSDADWLASPIDVQRLKENLGNVVDYYKVPFKGFNHVDFVWAKDFKELIFRRIMTLLRKY</sequence>
<evidence type="ECO:0000256" key="2">
    <source>
        <dbReference type="ARBA" id="ARBA00022729"/>
    </source>
</evidence>
<feature type="active site" description="Nucleophile" evidence="7">
    <location>
        <position position="212"/>
    </location>
</feature>
<accession>A0A4C1VAY2</accession>
<dbReference type="InterPro" id="IPR000073">
    <property type="entry name" value="AB_hydrolase_1"/>
</dbReference>
<gene>
    <name evidence="10" type="primary">Lip3</name>
    <name evidence="10" type="ORF">EVAR_75005_1</name>
</gene>
<dbReference type="PANTHER" id="PTHR11005">
    <property type="entry name" value="LYSOSOMAL ACID LIPASE-RELATED"/>
    <property type="match status" value="1"/>
</dbReference>
<dbReference type="FunFam" id="3.40.50.1820:FF:000021">
    <property type="entry name" value="Lipase"/>
    <property type="match status" value="1"/>
</dbReference>
<evidence type="ECO:0000259" key="9">
    <source>
        <dbReference type="Pfam" id="PF00561"/>
    </source>
</evidence>
<comment type="caution">
    <text evidence="10">The sequence shown here is derived from an EMBL/GenBank/DDBJ whole genome shotgun (WGS) entry which is preliminary data.</text>
</comment>
<feature type="active site" description="Charge relay system" evidence="7">
    <location>
        <position position="417"/>
    </location>
</feature>
<dbReference type="EMBL" id="BGZK01000307">
    <property type="protein sequence ID" value="GBP35680.1"/>
    <property type="molecule type" value="Genomic_DNA"/>
</dbReference>
<keyword evidence="6" id="KW-0325">Glycoprotein</keyword>
<keyword evidence="5" id="KW-0443">Lipid metabolism</keyword>
<dbReference type="InterPro" id="IPR025483">
    <property type="entry name" value="Lipase_euk"/>
</dbReference>
<evidence type="ECO:0000256" key="6">
    <source>
        <dbReference type="ARBA" id="ARBA00023180"/>
    </source>
</evidence>